<dbReference type="GO" id="GO:0004170">
    <property type="term" value="F:dUTP diphosphatase activity"/>
    <property type="evidence" value="ECO:0007669"/>
    <property type="project" value="UniProtKB-EC"/>
</dbReference>
<dbReference type="EMBL" id="BARS01022374">
    <property type="protein sequence ID" value="GAG13421.1"/>
    <property type="molecule type" value="Genomic_DNA"/>
</dbReference>
<dbReference type="EC" id="3.6.1.23" evidence="2"/>
<organism evidence="6">
    <name type="scientific">marine sediment metagenome</name>
    <dbReference type="NCBI Taxonomy" id="412755"/>
    <lineage>
        <taxon>unclassified sequences</taxon>
        <taxon>metagenomes</taxon>
        <taxon>ecological metagenomes</taxon>
    </lineage>
</organism>
<dbReference type="InterPro" id="IPR036157">
    <property type="entry name" value="dUTPase-like_sf"/>
</dbReference>
<dbReference type="GO" id="GO:0000287">
    <property type="term" value="F:magnesium ion binding"/>
    <property type="evidence" value="ECO:0007669"/>
    <property type="project" value="InterPro"/>
</dbReference>
<dbReference type="PANTHER" id="PTHR11241:SF0">
    <property type="entry name" value="DEOXYURIDINE 5'-TRIPHOSPHATE NUCLEOTIDOHYDROLASE"/>
    <property type="match status" value="1"/>
</dbReference>
<dbReference type="NCBIfam" id="NF001862">
    <property type="entry name" value="PRK00601.1"/>
    <property type="match status" value="1"/>
</dbReference>
<comment type="caution">
    <text evidence="6">The sequence shown here is derived from an EMBL/GenBank/DDBJ whole genome shotgun (WGS) entry which is preliminary data.</text>
</comment>
<comment type="similarity">
    <text evidence="1">Belongs to the dUTPase family.</text>
</comment>
<dbReference type="PANTHER" id="PTHR11241">
    <property type="entry name" value="DEOXYURIDINE 5'-TRIPHOSPHATE NUCLEOTIDOHYDROLASE"/>
    <property type="match status" value="1"/>
</dbReference>
<name>X0WL54_9ZZZZ</name>
<dbReference type="AlphaFoldDB" id="X0WL54"/>
<evidence type="ECO:0000256" key="3">
    <source>
        <dbReference type="ARBA" id="ARBA00022801"/>
    </source>
</evidence>
<dbReference type="Pfam" id="PF00692">
    <property type="entry name" value="dUTPase"/>
    <property type="match status" value="1"/>
</dbReference>
<dbReference type="GO" id="GO:0046081">
    <property type="term" value="P:dUTP catabolic process"/>
    <property type="evidence" value="ECO:0007669"/>
    <property type="project" value="InterPro"/>
</dbReference>
<sequence>MTALKVRRLRPGARLPQRATPGSTGLDLFACIEGTGSVELGRDPVLVPTGIAIEVPPGYDAQVRPRSGLSAKGVGVTLGTIDSDYRGEVLVTMYLFGALDSYTIRHGDRIAQLVIGRWADLPVVEVEELSETERGPGGHGSTGV</sequence>
<protein>
    <recommendedName>
        <fullName evidence="2">dUTP diphosphatase</fullName>
        <ecNumber evidence="2">3.6.1.23</ecNumber>
    </recommendedName>
</protein>
<proteinExistence type="inferred from homology"/>
<keyword evidence="3" id="KW-0378">Hydrolase</keyword>
<feature type="domain" description="dUTPase-like" evidence="5">
    <location>
        <begin position="14"/>
        <end position="143"/>
    </location>
</feature>
<gene>
    <name evidence="6" type="ORF">S01H1_35786</name>
</gene>
<dbReference type="CDD" id="cd07557">
    <property type="entry name" value="trimeric_dUTPase"/>
    <property type="match status" value="1"/>
</dbReference>
<dbReference type="InterPro" id="IPR008181">
    <property type="entry name" value="dUTPase"/>
</dbReference>
<dbReference type="InterPro" id="IPR029054">
    <property type="entry name" value="dUTPase-like"/>
</dbReference>
<dbReference type="NCBIfam" id="TIGR00576">
    <property type="entry name" value="dut"/>
    <property type="match status" value="1"/>
</dbReference>
<dbReference type="InterPro" id="IPR033704">
    <property type="entry name" value="dUTPase_trimeric"/>
</dbReference>
<evidence type="ECO:0000256" key="2">
    <source>
        <dbReference type="ARBA" id="ARBA00012379"/>
    </source>
</evidence>
<evidence type="ECO:0000313" key="6">
    <source>
        <dbReference type="EMBL" id="GAG13421.1"/>
    </source>
</evidence>
<dbReference type="Gene3D" id="2.70.40.10">
    <property type="match status" value="1"/>
</dbReference>
<accession>X0WL54</accession>
<reference evidence="6" key="1">
    <citation type="journal article" date="2014" name="Front. Microbiol.">
        <title>High frequency of phylogenetically diverse reductive dehalogenase-homologous genes in deep subseafloor sedimentary metagenomes.</title>
        <authorList>
            <person name="Kawai M."/>
            <person name="Futagami T."/>
            <person name="Toyoda A."/>
            <person name="Takaki Y."/>
            <person name="Nishi S."/>
            <person name="Hori S."/>
            <person name="Arai W."/>
            <person name="Tsubouchi T."/>
            <person name="Morono Y."/>
            <person name="Uchiyama I."/>
            <person name="Ito T."/>
            <person name="Fujiyama A."/>
            <person name="Inagaki F."/>
            <person name="Takami H."/>
        </authorList>
    </citation>
    <scope>NUCLEOTIDE SEQUENCE</scope>
    <source>
        <strain evidence="6">Expedition CK06-06</strain>
    </source>
</reference>
<evidence type="ECO:0000259" key="5">
    <source>
        <dbReference type="Pfam" id="PF00692"/>
    </source>
</evidence>
<dbReference type="SUPFAM" id="SSF51283">
    <property type="entry name" value="dUTPase-like"/>
    <property type="match status" value="1"/>
</dbReference>
<evidence type="ECO:0000256" key="4">
    <source>
        <dbReference type="ARBA" id="ARBA00023080"/>
    </source>
</evidence>
<keyword evidence="4" id="KW-0546">Nucleotide metabolism</keyword>
<evidence type="ECO:0000256" key="1">
    <source>
        <dbReference type="ARBA" id="ARBA00006581"/>
    </source>
</evidence>
<dbReference type="GO" id="GO:0006226">
    <property type="term" value="P:dUMP biosynthetic process"/>
    <property type="evidence" value="ECO:0007669"/>
    <property type="project" value="InterPro"/>
</dbReference>